<reference evidence="6 7" key="1">
    <citation type="submission" date="2020-11" db="EMBL/GenBank/DDBJ databases">
        <title>genome sequence of strain KACC 18849.</title>
        <authorList>
            <person name="Gao J."/>
            <person name="Zhang X."/>
        </authorList>
    </citation>
    <scope>NUCLEOTIDE SEQUENCE [LARGE SCALE GENOMIC DNA]</scope>
    <source>
        <strain evidence="6 7">KACC 18849</strain>
    </source>
</reference>
<dbReference type="RefSeq" id="WP_198576042.1">
    <property type="nucleotide sequence ID" value="NZ_JADWOX010000006.1"/>
</dbReference>
<dbReference type="SUPFAM" id="SSF103473">
    <property type="entry name" value="MFS general substrate transporter"/>
    <property type="match status" value="1"/>
</dbReference>
<dbReference type="InterPro" id="IPR036259">
    <property type="entry name" value="MFS_trans_sf"/>
</dbReference>
<evidence type="ECO:0000256" key="2">
    <source>
        <dbReference type="ARBA" id="ARBA00022989"/>
    </source>
</evidence>
<evidence type="ECO:0000259" key="5">
    <source>
        <dbReference type="PROSITE" id="PS50850"/>
    </source>
</evidence>
<feature type="transmembrane region" description="Helical" evidence="4">
    <location>
        <begin position="298"/>
        <end position="316"/>
    </location>
</feature>
<name>A0ABS0SWX8_9CAUL</name>
<comment type="caution">
    <text evidence="6">The sequence shown here is derived from an EMBL/GenBank/DDBJ whole genome shotgun (WGS) entry which is preliminary data.</text>
</comment>
<keyword evidence="7" id="KW-1185">Reference proteome</keyword>
<dbReference type="InterPro" id="IPR020846">
    <property type="entry name" value="MFS_dom"/>
</dbReference>
<evidence type="ECO:0000256" key="1">
    <source>
        <dbReference type="ARBA" id="ARBA00022692"/>
    </source>
</evidence>
<keyword evidence="1 4" id="KW-0812">Transmembrane</keyword>
<evidence type="ECO:0000313" key="7">
    <source>
        <dbReference type="Proteomes" id="UP000639859"/>
    </source>
</evidence>
<dbReference type="InterPro" id="IPR011701">
    <property type="entry name" value="MFS"/>
</dbReference>
<dbReference type="Pfam" id="PF07690">
    <property type="entry name" value="MFS_1"/>
    <property type="match status" value="1"/>
</dbReference>
<feature type="transmembrane region" description="Helical" evidence="4">
    <location>
        <begin position="322"/>
        <end position="345"/>
    </location>
</feature>
<gene>
    <name evidence="6" type="ORF">I4Q42_10590</name>
</gene>
<dbReference type="PROSITE" id="PS50850">
    <property type="entry name" value="MFS"/>
    <property type="match status" value="1"/>
</dbReference>
<dbReference type="CDD" id="cd17355">
    <property type="entry name" value="MFS_YcxA_like"/>
    <property type="match status" value="1"/>
</dbReference>
<dbReference type="PANTHER" id="PTHR11360">
    <property type="entry name" value="MONOCARBOXYLATE TRANSPORTER"/>
    <property type="match status" value="1"/>
</dbReference>
<feature type="domain" description="Major facilitator superfamily (MFS) profile" evidence="5">
    <location>
        <begin position="22"/>
        <end position="412"/>
    </location>
</feature>
<evidence type="ECO:0000256" key="3">
    <source>
        <dbReference type="ARBA" id="ARBA00023136"/>
    </source>
</evidence>
<feature type="transmembrane region" description="Helical" evidence="4">
    <location>
        <begin position="232"/>
        <end position="254"/>
    </location>
</feature>
<keyword evidence="2 4" id="KW-1133">Transmembrane helix</keyword>
<feature type="transmembrane region" description="Helical" evidence="4">
    <location>
        <begin position="89"/>
        <end position="109"/>
    </location>
</feature>
<feature type="transmembrane region" description="Helical" evidence="4">
    <location>
        <begin position="20"/>
        <end position="40"/>
    </location>
</feature>
<keyword evidence="3 4" id="KW-0472">Membrane</keyword>
<protein>
    <submittedName>
        <fullName evidence="6">MFS transporter</fullName>
    </submittedName>
</protein>
<dbReference type="PANTHER" id="PTHR11360:SF284">
    <property type="entry name" value="EG:103B4.3 PROTEIN-RELATED"/>
    <property type="match status" value="1"/>
</dbReference>
<feature type="transmembrane region" description="Helical" evidence="4">
    <location>
        <begin position="266"/>
        <end position="286"/>
    </location>
</feature>
<feature type="transmembrane region" description="Helical" evidence="4">
    <location>
        <begin position="179"/>
        <end position="200"/>
    </location>
</feature>
<dbReference type="EMBL" id="JADWOX010000006">
    <property type="protein sequence ID" value="MBI1684116.1"/>
    <property type="molecule type" value="Genomic_DNA"/>
</dbReference>
<evidence type="ECO:0000313" key="6">
    <source>
        <dbReference type="EMBL" id="MBI1684116.1"/>
    </source>
</evidence>
<organism evidence="6 7">
    <name type="scientific">Caulobacter hibisci</name>
    <dbReference type="NCBI Taxonomy" id="2035993"/>
    <lineage>
        <taxon>Bacteria</taxon>
        <taxon>Pseudomonadati</taxon>
        <taxon>Pseudomonadota</taxon>
        <taxon>Alphaproteobacteria</taxon>
        <taxon>Caulobacterales</taxon>
        <taxon>Caulobacteraceae</taxon>
        <taxon>Caulobacter</taxon>
    </lineage>
</organism>
<feature type="transmembrane region" description="Helical" evidence="4">
    <location>
        <begin position="386"/>
        <end position="407"/>
    </location>
</feature>
<feature type="transmembrane region" description="Helical" evidence="4">
    <location>
        <begin position="60"/>
        <end position="82"/>
    </location>
</feature>
<dbReference type="InterPro" id="IPR050327">
    <property type="entry name" value="Proton-linked_MCT"/>
</dbReference>
<feature type="transmembrane region" description="Helical" evidence="4">
    <location>
        <begin position="147"/>
        <end position="167"/>
    </location>
</feature>
<sequence>MDRTQQGASPGAEQDSGQAWRMAVAVAVCLVVSSPALSLYTSGVFMKPVVEALGWSRGGFSAASAIGGLTAAFAAPFIGRLVDRKGARFTLLLGVPLMACGFFLTAGLAHSPATYMAFAVLGGLVAPVQSSMPYARIIVGWFTKRRGLALGVALSGVGVGAAVAPRISQILIEQHGWRFAHAMLGVAVLVIAYPVILLALKAPTPQAKTAPSAAPAPGAGGVSVRQALKSRIFWVMAFGFFTNAAAVNGAVVHLPALITDRGHSPGLAATIAGLFGVTMLLGRLMAGWFVDRHAASKVAFWLFVPVTAALLVLATGVGGVPVIIACAVCVGIAMGAEIDLVALLVSRNFGLAHFSEIYGYQLLLFTIGIALGPAILGRVFDQHGGYGPGLVGLAAASLVGALALLSLGEPAPPAPI</sequence>
<evidence type="ECO:0000256" key="4">
    <source>
        <dbReference type="SAM" id="Phobius"/>
    </source>
</evidence>
<dbReference type="Proteomes" id="UP000639859">
    <property type="component" value="Unassembled WGS sequence"/>
</dbReference>
<accession>A0ABS0SWX8</accession>
<feature type="transmembrane region" description="Helical" evidence="4">
    <location>
        <begin position="115"/>
        <end position="135"/>
    </location>
</feature>
<proteinExistence type="predicted"/>
<feature type="transmembrane region" description="Helical" evidence="4">
    <location>
        <begin position="357"/>
        <end position="380"/>
    </location>
</feature>
<dbReference type="Gene3D" id="1.20.1250.20">
    <property type="entry name" value="MFS general substrate transporter like domains"/>
    <property type="match status" value="2"/>
</dbReference>